<reference evidence="2" key="1">
    <citation type="journal article" date="2023" name="Mol. Biol. Evol.">
        <title>Third-Generation Sequencing Reveals the Adaptive Role of the Epigenome in Three Deep-Sea Polychaetes.</title>
        <authorList>
            <person name="Perez M."/>
            <person name="Aroh O."/>
            <person name="Sun Y."/>
            <person name="Lan Y."/>
            <person name="Juniper S.K."/>
            <person name="Young C.R."/>
            <person name="Angers B."/>
            <person name="Qian P.Y."/>
        </authorList>
    </citation>
    <scope>NUCLEOTIDE SEQUENCE</scope>
    <source>
        <strain evidence="2">R07B-5</strain>
    </source>
</reference>
<comment type="caution">
    <text evidence="2">The sequence shown here is derived from an EMBL/GenBank/DDBJ whole genome shotgun (WGS) entry which is preliminary data.</text>
</comment>
<feature type="chain" id="PRO_5042222704" evidence="1">
    <location>
        <begin position="22"/>
        <end position="133"/>
    </location>
</feature>
<accession>A0AAD9P870</accession>
<gene>
    <name evidence="2" type="ORF">NP493_92g05027</name>
</gene>
<feature type="signal peptide" evidence="1">
    <location>
        <begin position="1"/>
        <end position="21"/>
    </location>
</feature>
<evidence type="ECO:0000313" key="3">
    <source>
        <dbReference type="Proteomes" id="UP001209878"/>
    </source>
</evidence>
<dbReference type="SUPFAM" id="SSF49777">
    <property type="entry name" value="PEBP-like"/>
    <property type="match status" value="1"/>
</dbReference>
<keyword evidence="1" id="KW-0732">Signal</keyword>
<evidence type="ECO:0000313" key="2">
    <source>
        <dbReference type="EMBL" id="KAK2189979.1"/>
    </source>
</evidence>
<dbReference type="EMBL" id="JAODUO010000092">
    <property type="protein sequence ID" value="KAK2189979.1"/>
    <property type="molecule type" value="Genomic_DNA"/>
</dbReference>
<sequence length="133" mass="14687">MTVLCALLTLVAVSTVHQCASKTKCMSPHDLVQEMVCHNPATMRDVLPCNARQLTVSSRTDGTSIACGTVIDRSLVATRPSIKLPYNITLQGGNYVMMIVDRDAPSRKNPTNRYLLHLLMADVPVRFICKCRL</sequence>
<proteinExistence type="predicted"/>
<dbReference type="Gene3D" id="3.90.280.10">
    <property type="entry name" value="PEBP-like"/>
    <property type="match status" value="1"/>
</dbReference>
<protein>
    <submittedName>
        <fullName evidence="2">Uncharacterized protein</fullName>
    </submittedName>
</protein>
<evidence type="ECO:0000256" key="1">
    <source>
        <dbReference type="SAM" id="SignalP"/>
    </source>
</evidence>
<organism evidence="2 3">
    <name type="scientific">Ridgeia piscesae</name>
    <name type="common">Tubeworm</name>
    <dbReference type="NCBI Taxonomy" id="27915"/>
    <lineage>
        <taxon>Eukaryota</taxon>
        <taxon>Metazoa</taxon>
        <taxon>Spiralia</taxon>
        <taxon>Lophotrochozoa</taxon>
        <taxon>Annelida</taxon>
        <taxon>Polychaeta</taxon>
        <taxon>Sedentaria</taxon>
        <taxon>Canalipalpata</taxon>
        <taxon>Sabellida</taxon>
        <taxon>Siboglinidae</taxon>
        <taxon>Ridgeia</taxon>
    </lineage>
</organism>
<keyword evidence="3" id="KW-1185">Reference proteome</keyword>
<name>A0AAD9P870_RIDPI</name>
<dbReference type="InterPro" id="IPR036610">
    <property type="entry name" value="PEBP-like_sf"/>
</dbReference>
<dbReference type="Proteomes" id="UP001209878">
    <property type="component" value="Unassembled WGS sequence"/>
</dbReference>
<dbReference type="AlphaFoldDB" id="A0AAD9P870"/>